<dbReference type="AlphaFoldDB" id="A0A383RBQ4"/>
<accession>A0A383RBQ4</accession>
<proteinExistence type="predicted"/>
<evidence type="ECO:0000313" key="1">
    <source>
        <dbReference type="EMBL" id="SYX84042.1"/>
    </source>
</evidence>
<protein>
    <submittedName>
        <fullName evidence="1">Uncharacterized protein</fullName>
    </submittedName>
</protein>
<sequence length="137" mass="15619">MKIRHSTTKEVILIFIDGNFTVDNLYNKETDGAISLMVTGNLRAKNIAVGGQEIYVSGNLMIEEILCGSYNHGETIVQGDLTVKRVQTKMETTRMPGLKSELLMERIIFIHWIMEIMFHGIISHLINMACRTCPYWI</sequence>
<reference evidence="2" key="1">
    <citation type="submission" date="2018-08" db="EMBL/GenBank/DDBJ databases">
        <authorList>
            <person name="Chevrot R."/>
        </authorList>
    </citation>
    <scope>NUCLEOTIDE SEQUENCE [LARGE SCALE GENOMIC DNA]</scope>
</reference>
<evidence type="ECO:0000313" key="2">
    <source>
        <dbReference type="Proteomes" id="UP000304148"/>
    </source>
</evidence>
<name>A0A383RBQ4_PAEAL</name>
<organism evidence="1 2">
    <name type="scientific">Paenibacillus alvei</name>
    <name type="common">Bacillus alvei</name>
    <dbReference type="NCBI Taxonomy" id="44250"/>
    <lineage>
        <taxon>Bacteria</taxon>
        <taxon>Bacillati</taxon>
        <taxon>Bacillota</taxon>
        <taxon>Bacilli</taxon>
        <taxon>Bacillales</taxon>
        <taxon>Paenibacillaceae</taxon>
        <taxon>Paenibacillus</taxon>
    </lineage>
</organism>
<dbReference type="Proteomes" id="UP000304148">
    <property type="component" value="Chromosome"/>
</dbReference>
<gene>
    <name evidence="1" type="ORF">PBLR_12464</name>
</gene>
<dbReference type="EMBL" id="LS992241">
    <property type="protein sequence ID" value="SYX84042.1"/>
    <property type="molecule type" value="Genomic_DNA"/>
</dbReference>